<feature type="compositionally biased region" description="Low complexity" evidence="10">
    <location>
        <begin position="48"/>
        <end position="59"/>
    </location>
</feature>
<proteinExistence type="inferred from homology"/>
<dbReference type="Pfam" id="PF03650">
    <property type="entry name" value="MPC"/>
    <property type="match status" value="1"/>
</dbReference>
<evidence type="ECO:0000256" key="10">
    <source>
        <dbReference type="SAM" id="MobiDB-lite"/>
    </source>
</evidence>
<comment type="caution">
    <text evidence="9">Lacks conserved residue(s) required for the propagation of feature annotation.</text>
</comment>
<name>A0AAD4RDQ0_9BILA</name>
<evidence type="ECO:0000256" key="3">
    <source>
        <dbReference type="ARBA" id="ARBA00022448"/>
    </source>
</evidence>
<reference evidence="11" key="1">
    <citation type="submission" date="2022-01" db="EMBL/GenBank/DDBJ databases">
        <title>Genome Sequence Resource for Two Populations of Ditylenchus destructor, the Migratory Endoparasitic Phytonematode.</title>
        <authorList>
            <person name="Zhang H."/>
            <person name="Lin R."/>
            <person name="Xie B."/>
        </authorList>
    </citation>
    <scope>NUCLEOTIDE SEQUENCE</scope>
    <source>
        <strain evidence="11">BazhouSP</strain>
    </source>
</reference>
<evidence type="ECO:0000256" key="1">
    <source>
        <dbReference type="ARBA" id="ARBA00004448"/>
    </source>
</evidence>
<keyword evidence="11" id="KW-0670">Pyruvate</keyword>
<evidence type="ECO:0000256" key="9">
    <source>
        <dbReference type="RuleBase" id="RU363100"/>
    </source>
</evidence>
<comment type="caution">
    <text evidence="11">The sequence shown here is derived from an EMBL/GenBank/DDBJ whole genome shotgun (WGS) entry which is preliminary data.</text>
</comment>
<keyword evidence="3 9" id="KW-0813">Transport</keyword>
<keyword evidence="4 9" id="KW-0812">Transmembrane</keyword>
<dbReference type="AlphaFoldDB" id="A0AAD4RDQ0"/>
<dbReference type="PROSITE" id="PS51257">
    <property type="entry name" value="PROKAR_LIPOPROTEIN"/>
    <property type="match status" value="1"/>
</dbReference>
<evidence type="ECO:0000313" key="12">
    <source>
        <dbReference type="Proteomes" id="UP001201812"/>
    </source>
</evidence>
<dbReference type="Proteomes" id="UP001201812">
    <property type="component" value="Unassembled WGS sequence"/>
</dbReference>
<comment type="subcellular location">
    <subcellularLocation>
        <location evidence="1 9">Mitochondrion inner membrane</location>
        <topology evidence="1 9">Multi-pass membrane protein</topology>
    </subcellularLocation>
</comment>
<keyword evidence="12" id="KW-1185">Reference proteome</keyword>
<evidence type="ECO:0000256" key="2">
    <source>
        <dbReference type="ARBA" id="ARBA00006416"/>
    </source>
</evidence>
<protein>
    <recommendedName>
        <fullName evidence="9">Mitochondrial pyruvate carrier</fullName>
    </recommendedName>
</protein>
<comment type="similarity">
    <text evidence="2 9">Belongs to the mitochondrial pyruvate carrier (MPC) (TC 2.A.105) family.</text>
</comment>
<feature type="region of interest" description="Disordered" evidence="10">
    <location>
        <begin position="47"/>
        <end position="67"/>
    </location>
</feature>
<dbReference type="GO" id="GO:0005743">
    <property type="term" value="C:mitochondrial inner membrane"/>
    <property type="evidence" value="ECO:0007669"/>
    <property type="project" value="UniProtKB-SubCell"/>
</dbReference>
<dbReference type="EMBL" id="JAKKPZ010000001">
    <property type="protein sequence ID" value="KAI1728855.1"/>
    <property type="molecule type" value="Genomic_DNA"/>
</dbReference>
<keyword evidence="8 9" id="KW-0472">Membrane</keyword>
<organism evidence="11 12">
    <name type="scientific">Ditylenchus destructor</name>
    <dbReference type="NCBI Taxonomy" id="166010"/>
    <lineage>
        <taxon>Eukaryota</taxon>
        <taxon>Metazoa</taxon>
        <taxon>Ecdysozoa</taxon>
        <taxon>Nematoda</taxon>
        <taxon>Chromadorea</taxon>
        <taxon>Rhabditida</taxon>
        <taxon>Tylenchina</taxon>
        <taxon>Tylenchomorpha</taxon>
        <taxon>Sphaerularioidea</taxon>
        <taxon>Anguinidae</taxon>
        <taxon>Anguininae</taxon>
        <taxon>Ditylenchus</taxon>
    </lineage>
</organism>
<feature type="transmembrane region" description="Helical" evidence="9">
    <location>
        <begin position="15"/>
        <end position="37"/>
    </location>
</feature>
<keyword evidence="6 9" id="KW-1133">Transmembrane helix</keyword>
<dbReference type="InterPro" id="IPR005336">
    <property type="entry name" value="MPC"/>
</dbReference>
<dbReference type="GO" id="GO:0006850">
    <property type="term" value="P:pyruvate import into mitochondria"/>
    <property type="evidence" value="ECO:0007669"/>
    <property type="project" value="InterPro"/>
</dbReference>
<evidence type="ECO:0000313" key="11">
    <source>
        <dbReference type="EMBL" id="KAI1728855.1"/>
    </source>
</evidence>
<sequence>MVWTRYCLVITPINYYLSSVNFFVGCTGIAQLVRIALYRYKHPEALESQSPTATSAQSTKPEVIAAS</sequence>
<keyword evidence="5 9" id="KW-0999">Mitochondrion inner membrane</keyword>
<gene>
    <name evidence="11" type="ORF">DdX_01059</name>
</gene>
<comment type="function">
    <text evidence="9">Mediates the uptake of pyruvate into mitochondria.</text>
</comment>
<evidence type="ECO:0000256" key="4">
    <source>
        <dbReference type="ARBA" id="ARBA00022692"/>
    </source>
</evidence>
<evidence type="ECO:0000256" key="6">
    <source>
        <dbReference type="ARBA" id="ARBA00022989"/>
    </source>
</evidence>
<accession>A0AAD4RDQ0</accession>
<evidence type="ECO:0000256" key="5">
    <source>
        <dbReference type="ARBA" id="ARBA00022792"/>
    </source>
</evidence>
<evidence type="ECO:0000256" key="7">
    <source>
        <dbReference type="ARBA" id="ARBA00023128"/>
    </source>
</evidence>
<evidence type="ECO:0000256" key="8">
    <source>
        <dbReference type="ARBA" id="ARBA00023136"/>
    </source>
</evidence>
<keyword evidence="7 9" id="KW-0496">Mitochondrion</keyword>